<dbReference type="SMART" id="SM00283">
    <property type="entry name" value="MA"/>
    <property type="match status" value="1"/>
</dbReference>
<evidence type="ECO:0000256" key="13">
    <source>
        <dbReference type="SAM" id="Phobius"/>
    </source>
</evidence>
<evidence type="ECO:0000259" key="14">
    <source>
        <dbReference type="PROSITE" id="PS50111"/>
    </source>
</evidence>
<dbReference type="PANTHER" id="PTHR43531">
    <property type="entry name" value="PROTEIN ICFG"/>
    <property type="match status" value="1"/>
</dbReference>
<evidence type="ECO:0000256" key="8">
    <source>
        <dbReference type="ARBA" id="ARBA00023136"/>
    </source>
</evidence>
<dbReference type="InterPro" id="IPR003122">
    <property type="entry name" value="Tar_rcpt_lig-bd"/>
</dbReference>
<dbReference type="InterPro" id="IPR003660">
    <property type="entry name" value="HAMP_dom"/>
</dbReference>
<dbReference type="RefSeq" id="WP_161070530.1">
    <property type="nucleotide sequence ID" value="NZ_WWCU01000002.1"/>
</dbReference>
<dbReference type="SMART" id="SM00304">
    <property type="entry name" value="HAMP"/>
    <property type="match status" value="1"/>
</dbReference>
<evidence type="ECO:0000256" key="4">
    <source>
        <dbReference type="ARBA" id="ARBA00022500"/>
    </source>
</evidence>
<dbReference type="CDD" id="cd11386">
    <property type="entry name" value="MCP_signal"/>
    <property type="match status" value="1"/>
</dbReference>
<dbReference type="InterPro" id="IPR004089">
    <property type="entry name" value="MCPsignal_dom"/>
</dbReference>
<dbReference type="PANTHER" id="PTHR43531:SF14">
    <property type="entry name" value="METHYL-ACCEPTING CHEMOTAXIS PROTEIN I-RELATED"/>
    <property type="match status" value="1"/>
</dbReference>
<dbReference type="AlphaFoldDB" id="A0A7X4H9F1"/>
<reference evidence="16 17" key="1">
    <citation type="submission" date="2019-12" db="EMBL/GenBank/DDBJ databases">
        <title>Novel species isolated from a subtropical stream in China.</title>
        <authorList>
            <person name="Lu H."/>
        </authorList>
    </citation>
    <scope>NUCLEOTIDE SEQUENCE [LARGE SCALE GENOMIC DNA]</scope>
    <source>
        <strain evidence="16 17">FT127W</strain>
    </source>
</reference>
<keyword evidence="12" id="KW-0175">Coiled coil</keyword>
<dbReference type="SUPFAM" id="SSF58104">
    <property type="entry name" value="Methyl-accepting chemotaxis protein (MCP) signaling domain"/>
    <property type="match status" value="1"/>
</dbReference>
<dbReference type="InterPro" id="IPR004090">
    <property type="entry name" value="Chemotax_Me-accpt_rcpt"/>
</dbReference>
<evidence type="ECO:0000313" key="17">
    <source>
        <dbReference type="Proteomes" id="UP000450676"/>
    </source>
</evidence>
<dbReference type="Proteomes" id="UP000450676">
    <property type="component" value="Unassembled WGS sequence"/>
</dbReference>
<name>A0A7X4H9F1_9BURK</name>
<keyword evidence="7 13" id="KW-1133">Transmembrane helix</keyword>
<dbReference type="PROSITE" id="PS50111">
    <property type="entry name" value="CHEMOTAXIS_TRANSDUC_2"/>
    <property type="match status" value="1"/>
</dbReference>
<evidence type="ECO:0000256" key="6">
    <source>
        <dbReference type="ARBA" id="ARBA00022692"/>
    </source>
</evidence>
<dbReference type="GO" id="GO:0005886">
    <property type="term" value="C:plasma membrane"/>
    <property type="evidence" value="ECO:0007669"/>
    <property type="project" value="UniProtKB-SubCell"/>
</dbReference>
<evidence type="ECO:0000313" key="16">
    <source>
        <dbReference type="EMBL" id="MYN06137.1"/>
    </source>
</evidence>
<evidence type="ECO:0000256" key="5">
    <source>
        <dbReference type="ARBA" id="ARBA00022519"/>
    </source>
</evidence>
<evidence type="ECO:0000256" key="7">
    <source>
        <dbReference type="ARBA" id="ARBA00022989"/>
    </source>
</evidence>
<evidence type="ECO:0000256" key="1">
    <source>
        <dbReference type="ARBA" id="ARBA00004429"/>
    </source>
</evidence>
<feature type="domain" description="HAMP" evidence="15">
    <location>
        <begin position="212"/>
        <end position="264"/>
    </location>
</feature>
<evidence type="ECO:0000259" key="15">
    <source>
        <dbReference type="PROSITE" id="PS50885"/>
    </source>
</evidence>
<organism evidence="16 17">
    <name type="scientific">Pseudoduganella aquatica</name>
    <dbReference type="NCBI Taxonomy" id="2660641"/>
    <lineage>
        <taxon>Bacteria</taxon>
        <taxon>Pseudomonadati</taxon>
        <taxon>Pseudomonadota</taxon>
        <taxon>Betaproteobacteria</taxon>
        <taxon>Burkholderiales</taxon>
        <taxon>Oxalobacteraceae</taxon>
        <taxon>Telluria group</taxon>
        <taxon>Pseudoduganella</taxon>
    </lineage>
</organism>
<keyword evidence="8 13" id="KW-0472">Membrane</keyword>
<keyword evidence="6 13" id="KW-0812">Transmembrane</keyword>
<dbReference type="InterPro" id="IPR035440">
    <property type="entry name" value="4HB_MCP_dom_sf"/>
</dbReference>
<keyword evidence="17" id="KW-1185">Reference proteome</keyword>
<keyword evidence="9 11" id="KW-0807">Transducer</keyword>
<comment type="similarity">
    <text evidence="10">Belongs to the methyl-accepting chemotaxis (MCP) protein family.</text>
</comment>
<evidence type="ECO:0000256" key="3">
    <source>
        <dbReference type="ARBA" id="ARBA00022481"/>
    </source>
</evidence>
<dbReference type="GO" id="GO:0006935">
    <property type="term" value="P:chemotaxis"/>
    <property type="evidence" value="ECO:0007669"/>
    <property type="project" value="UniProtKB-KW"/>
</dbReference>
<accession>A0A7X4H9F1</accession>
<dbReference type="SUPFAM" id="SSF47170">
    <property type="entry name" value="Aspartate receptor, ligand-binding domain"/>
    <property type="match status" value="1"/>
</dbReference>
<feature type="domain" description="Methyl-accepting transducer" evidence="14">
    <location>
        <begin position="269"/>
        <end position="498"/>
    </location>
</feature>
<comment type="subcellular location">
    <subcellularLocation>
        <location evidence="1">Cell inner membrane</location>
        <topology evidence="1">Multi-pass membrane protein</topology>
    </subcellularLocation>
</comment>
<dbReference type="PRINTS" id="PR00260">
    <property type="entry name" value="CHEMTRNSDUCR"/>
</dbReference>
<evidence type="ECO:0000256" key="11">
    <source>
        <dbReference type="PROSITE-ProRule" id="PRU00284"/>
    </source>
</evidence>
<dbReference type="Pfam" id="PF00015">
    <property type="entry name" value="MCPsignal"/>
    <property type="match status" value="1"/>
</dbReference>
<evidence type="ECO:0000256" key="2">
    <source>
        <dbReference type="ARBA" id="ARBA00022475"/>
    </source>
</evidence>
<proteinExistence type="inferred from homology"/>
<keyword evidence="4" id="KW-0145">Chemotaxis</keyword>
<dbReference type="GO" id="GO:0007165">
    <property type="term" value="P:signal transduction"/>
    <property type="evidence" value="ECO:0007669"/>
    <property type="project" value="UniProtKB-KW"/>
</dbReference>
<dbReference type="Gene3D" id="1.10.287.950">
    <property type="entry name" value="Methyl-accepting chemotaxis protein"/>
    <property type="match status" value="1"/>
</dbReference>
<gene>
    <name evidence="16" type="ORF">GTP77_02175</name>
</gene>
<comment type="caution">
    <text evidence="16">The sequence shown here is derived from an EMBL/GenBank/DDBJ whole genome shotgun (WGS) entry which is preliminary data.</text>
</comment>
<dbReference type="Pfam" id="PF02203">
    <property type="entry name" value="TarH"/>
    <property type="match status" value="1"/>
</dbReference>
<keyword evidence="2" id="KW-1003">Cell membrane</keyword>
<dbReference type="CDD" id="cd06225">
    <property type="entry name" value="HAMP"/>
    <property type="match status" value="1"/>
</dbReference>
<feature type="coiled-coil region" evidence="12">
    <location>
        <begin position="469"/>
        <end position="507"/>
    </location>
</feature>
<protein>
    <submittedName>
        <fullName evidence="16">HAMP domain-containing protein</fullName>
    </submittedName>
</protein>
<evidence type="ECO:0000256" key="12">
    <source>
        <dbReference type="SAM" id="Coils"/>
    </source>
</evidence>
<dbReference type="PROSITE" id="PS50885">
    <property type="entry name" value="HAMP"/>
    <property type="match status" value="1"/>
</dbReference>
<evidence type="ECO:0000256" key="9">
    <source>
        <dbReference type="ARBA" id="ARBA00023224"/>
    </source>
</evidence>
<keyword evidence="5" id="KW-0997">Cell inner membrane</keyword>
<dbReference type="FunFam" id="1.10.287.950:FF:000001">
    <property type="entry name" value="Methyl-accepting chemotaxis sensory transducer"/>
    <property type="match status" value="1"/>
</dbReference>
<feature type="transmembrane region" description="Helical" evidence="13">
    <location>
        <begin position="189"/>
        <end position="211"/>
    </location>
</feature>
<sequence length="540" mass="56778">MFTKTTIRLRLISTMALLGLLIVGTGLSGLHGMNTINASLRDVNTNTMPSAVAILNSQLSLSRARLAMDRVTMHPEDPDAAKTLQRAASFVADSDKAWSLYLTLPQGADEKVLSDEMDSRRRKFIDEGFQPLVAAAKAGDAAKADAITMKTMQPLFTSLSESAAKLTDYQARSNMEQFDASQAMYRQRLWFTLGAIAGGVLLMLIACVSLLRSILRPINEAVNHFNSIAGGDLSNRISVDGHDEMSVLMRGLAGMQAKLAALVRGVRDGTASIATATHEIAEGNLDLSRRTEQQAASLEETASSLEELTATVQQNSARARQSNQLAQAASEIAVKGGALVGGVIGTMGAIRESSTRIQDIIGVIDGIAFQTNILALNAAVEAARAGEQGRGFAVVASEVRSLAHRSAEAAKDIKTLIGDSVAKVDSGGQQVGEAGATMEEIVSSIRRVADIMGEIAAAGHEQEMGIGQINVAVAELDDVTQQNAALVEEAAAASESLKEQAEKLADVASAFRVDGVDDGGGAGKAVRARRPVVAGMLQRA</sequence>
<evidence type="ECO:0000256" key="10">
    <source>
        <dbReference type="ARBA" id="ARBA00029447"/>
    </source>
</evidence>
<dbReference type="Pfam" id="PF00672">
    <property type="entry name" value="HAMP"/>
    <property type="match status" value="1"/>
</dbReference>
<feature type="coiled-coil region" evidence="12">
    <location>
        <begin position="288"/>
        <end position="315"/>
    </location>
</feature>
<dbReference type="EMBL" id="WWCU01000002">
    <property type="protein sequence ID" value="MYN06137.1"/>
    <property type="molecule type" value="Genomic_DNA"/>
</dbReference>
<dbReference type="InterPro" id="IPR051310">
    <property type="entry name" value="MCP_chemotaxis"/>
</dbReference>
<dbReference type="GO" id="GO:0004888">
    <property type="term" value="F:transmembrane signaling receptor activity"/>
    <property type="evidence" value="ECO:0007669"/>
    <property type="project" value="InterPro"/>
</dbReference>
<keyword evidence="3" id="KW-0488">Methylation</keyword>